<keyword evidence="2" id="KW-0680">Restriction system</keyword>
<dbReference type="GO" id="GO:0009307">
    <property type="term" value="P:DNA restriction-modification system"/>
    <property type="evidence" value="ECO:0007669"/>
    <property type="project" value="UniProtKB-KW"/>
</dbReference>
<dbReference type="PANTHER" id="PTHR30408">
    <property type="entry name" value="TYPE-1 RESTRICTION ENZYME ECOKI SPECIFICITY PROTEIN"/>
    <property type="match status" value="1"/>
</dbReference>
<organism evidence="5">
    <name type="scientific">bioreactor metagenome</name>
    <dbReference type="NCBI Taxonomy" id="1076179"/>
    <lineage>
        <taxon>unclassified sequences</taxon>
        <taxon>metagenomes</taxon>
        <taxon>ecological metagenomes</taxon>
    </lineage>
</organism>
<dbReference type="InterPro" id="IPR052021">
    <property type="entry name" value="Type-I_RS_S_subunit"/>
</dbReference>
<gene>
    <name evidence="5" type="ORF">SDC9_54179</name>
</gene>
<evidence type="ECO:0000259" key="4">
    <source>
        <dbReference type="Pfam" id="PF01420"/>
    </source>
</evidence>
<name>A0A644WVG3_9ZZZZ</name>
<feature type="domain" description="Type I restriction modification DNA specificity" evidence="4">
    <location>
        <begin position="18"/>
        <end position="205"/>
    </location>
</feature>
<evidence type="ECO:0000256" key="2">
    <source>
        <dbReference type="ARBA" id="ARBA00022747"/>
    </source>
</evidence>
<sequence length="420" mass="48102">MEKKKNTPKLRFPEFTGEWEEKKLGEIYSFKTTNSYSRDKLNYEEGNVKNIHYGDIHKKFNSLFDITNELVPFVNKEISLSKLTEDDYCKEGDLIIADTSEDYLDIGKAIELVRLDNEKVIAGLHTLHARPYLQKLSPGFGSHILKSDYVRLQIKMIAQGTKVLSITSSRLSDVFLILPLLPEQTKIATFLTAVDEKLTQLKKKKTLLEQYKKGVMQKLFSQELRFKDDNNQDFPDWQEKQLGELGDIVTGSTPPTTKGEYYNGNFSFVSPYDINEKRFVEKTKTTLTELGFLKGRKIRTGSSLFVCIGSTIGKVAQSSIDCITNQQINSVIPYENYNDDFIYTLLENHSHKIKILAAEQAVPIINKTTFSNYNVFVPSLPEQQKIATFFSAIDEKISHSSTQIEKMETWKKGLLQQMFC</sequence>
<dbReference type="Gene3D" id="1.10.287.1120">
    <property type="entry name" value="Bipartite methylase S protein"/>
    <property type="match status" value="1"/>
</dbReference>
<dbReference type="Gene3D" id="3.90.220.20">
    <property type="entry name" value="DNA methylase specificity domains"/>
    <property type="match status" value="2"/>
</dbReference>
<dbReference type="InterPro" id="IPR000055">
    <property type="entry name" value="Restrct_endonuc_typeI_TRD"/>
</dbReference>
<dbReference type="SUPFAM" id="SSF116734">
    <property type="entry name" value="DNA methylase specificity domain"/>
    <property type="match status" value="2"/>
</dbReference>
<comment type="similarity">
    <text evidence="1">Belongs to the type-I restriction system S methylase family.</text>
</comment>
<evidence type="ECO:0000313" key="5">
    <source>
        <dbReference type="EMBL" id="MPM07870.1"/>
    </source>
</evidence>
<evidence type="ECO:0000256" key="1">
    <source>
        <dbReference type="ARBA" id="ARBA00010923"/>
    </source>
</evidence>
<dbReference type="InterPro" id="IPR044946">
    <property type="entry name" value="Restrct_endonuc_typeI_TRD_sf"/>
</dbReference>
<dbReference type="GO" id="GO:0003677">
    <property type="term" value="F:DNA binding"/>
    <property type="evidence" value="ECO:0007669"/>
    <property type="project" value="UniProtKB-KW"/>
</dbReference>
<dbReference type="EMBL" id="VSSQ01001385">
    <property type="protein sequence ID" value="MPM07870.1"/>
    <property type="molecule type" value="Genomic_DNA"/>
</dbReference>
<dbReference type="CDD" id="cd17286">
    <property type="entry name" value="RMtype1_S_Lla161ORF747P_TRD1-CR1_like"/>
    <property type="match status" value="1"/>
</dbReference>
<protein>
    <recommendedName>
        <fullName evidence="4">Type I restriction modification DNA specificity domain-containing protein</fullName>
    </recommendedName>
</protein>
<proteinExistence type="inferred from homology"/>
<reference evidence="5" key="1">
    <citation type="submission" date="2019-08" db="EMBL/GenBank/DDBJ databases">
        <authorList>
            <person name="Kucharzyk K."/>
            <person name="Murdoch R.W."/>
            <person name="Higgins S."/>
            <person name="Loffler F."/>
        </authorList>
    </citation>
    <scope>NUCLEOTIDE SEQUENCE</scope>
</reference>
<comment type="caution">
    <text evidence="5">The sequence shown here is derived from an EMBL/GenBank/DDBJ whole genome shotgun (WGS) entry which is preliminary data.</text>
</comment>
<dbReference type="PANTHER" id="PTHR30408:SF12">
    <property type="entry name" value="TYPE I RESTRICTION ENZYME MJAVIII SPECIFICITY SUBUNIT"/>
    <property type="match status" value="1"/>
</dbReference>
<feature type="domain" description="Type I restriction modification DNA specificity" evidence="4">
    <location>
        <begin position="236"/>
        <end position="406"/>
    </location>
</feature>
<dbReference type="Pfam" id="PF01420">
    <property type="entry name" value="Methylase_S"/>
    <property type="match status" value="2"/>
</dbReference>
<dbReference type="AlphaFoldDB" id="A0A644WVG3"/>
<evidence type="ECO:0000256" key="3">
    <source>
        <dbReference type="ARBA" id="ARBA00023125"/>
    </source>
</evidence>
<keyword evidence="3" id="KW-0238">DNA-binding</keyword>
<accession>A0A644WVG3</accession>